<evidence type="ECO:0000256" key="12">
    <source>
        <dbReference type="ARBA" id="ARBA00023014"/>
    </source>
</evidence>
<dbReference type="GO" id="GO:0051539">
    <property type="term" value="F:4 iron, 4 sulfur cluster binding"/>
    <property type="evidence" value="ECO:0007669"/>
    <property type="project" value="UniProtKB-UniRule"/>
</dbReference>
<dbReference type="PANTHER" id="PTHR36701:SF1">
    <property type="entry name" value="EPOXYQUEUOSINE REDUCTASE QUEH"/>
    <property type="match status" value="1"/>
</dbReference>
<dbReference type="InterPro" id="IPR003828">
    <property type="entry name" value="QueH"/>
</dbReference>
<sequence length="216" mass="25714">MNNINYNIEMEKIIDKNRKEGLKPKLLMQVCCAPCSTTVIHRIKDDFDIDMYFYNPMIYPRTELEKRSDYVEVLAKRIGLNGKVIVPANNASDFYEIAKKRKDSKEGGKACYECYRLRLEETAKYAKENGYDYFCTTLSISPYKNSKWINEIGRDLEEEYGVKYLYSDFKKRNGYKMSIELSKKYQLYRQSYCGCVFSYNEMLEHNEKMRERNTDK</sequence>
<keyword evidence="10 17" id="KW-0560">Oxidoreductase</keyword>
<comment type="pathway">
    <text evidence="2 17">tRNA modification; tRNA-queuosine biosynthesis.</text>
</comment>
<dbReference type="GO" id="GO:0008616">
    <property type="term" value="P:tRNA queuosine(34) biosynthetic process"/>
    <property type="evidence" value="ECO:0007669"/>
    <property type="project" value="UniProtKB-UniRule"/>
</dbReference>
<feature type="disulfide bond" description="Redox-active" evidence="17">
    <location>
        <begin position="193"/>
        <end position="195"/>
    </location>
</feature>
<keyword evidence="6 17" id="KW-0004">4Fe-4S</keyword>
<keyword evidence="9 17" id="KW-0671">Queuosine biosynthesis</keyword>
<dbReference type="HAMAP" id="MF_02089">
    <property type="entry name" value="QueH"/>
    <property type="match status" value="1"/>
</dbReference>
<proteinExistence type="inferred from homology"/>
<evidence type="ECO:0000256" key="8">
    <source>
        <dbReference type="ARBA" id="ARBA00022723"/>
    </source>
</evidence>
<evidence type="ECO:0000256" key="14">
    <source>
        <dbReference type="ARBA" id="ARBA00023284"/>
    </source>
</evidence>
<keyword evidence="19" id="KW-1185">Reference proteome</keyword>
<keyword evidence="11 17" id="KW-0408">Iron</keyword>
<feature type="binding site" evidence="17">
    <location>
        <position position="32"/>
    </location>
    <ligand>
        <name>[4Fe-4S] cluster</name>
        <dbReference type="ChEBI" id="CHEBI:49883"/>
    </ligand>
</feature>
<evidence type="ECO:0000256" key="15">
    <source>
        <dbReference type="ARBA" id="ARBA00031446"/>
    </source>
</evidence>
<reference evidence="18 19" key="1">
    <citation type="submission" date="2017-12" db="EMBL/GenBank/DDBJ databases">
        <title>Phylogenetic diversity of female urinary microbiome.</title>
        <authorList>
            <person name="Thomas-White K."/>
            <person name="Wolfe A.J."/>
        </authorList>
    </citation>
    <scope>NUCLEOTIDE SEQUENCE [LARGE SCALE GENOMIC DNA]</scope>
    <source>
        <strain evidence="18 19">UMB0119</strain>
    </source>
</reference>
<evidence type="ECO:0000256" key="13">
    <source>
        <dbReference type="ARBA" id="ARBA00023157"/>
    </source>
</evidence>
<keyword evidence="7 17" id="KW-0819">tRNA processing</keyword>
<feature type="binding site" evidence="17">
    <location>
        <position position="111"/>
    </location>
    <ligand>
        <name>[4Fe-4S] cluster</name>
        <dbReference type="ChEBI" id="CHEBI:49883"/>
    </ligand>
</feature>
<dbReference type="GO" id="GO:0052693">
    <property type="term" value="F:epoxyqueuosine reductase activity"/>
    <property type="evidence" value="ECO:0007669"/>
    <property type="project" value="UniProtKB-UniRule"/>
</dbReference>
<feature type="binding site" evidence="17">
    <location>
        <position position="114"/>
    </location>
    <ligand>
        <name>[4Fe-4S] cluster</name>
        <dbReference type="ChEBI" id="CHEBI:49883"/>
    </ligand>
</feature>
<evidence type="ECO:0000256" key="4">
    <source>
        <dbReference type="ARBA" id="ARBA00012622"/>
    </source>
</evidence>
<comment type="function">
    <text evidence="1 17">Catalyzes the conversion of epoxyqueuosine (oQ) to queuosine (Q), which is a hypermodified base found in the wobble positions of tRNA(Asp), tRNA(Asn), tRNA(His) and tRNA(Tyr).</text>
</comment>
<dbReference type="UniPathway" id="UPA00392"/>
<comment type="similarity">
    <text evidence="3 17">Belongs to the QueH family.</text>
</comment>
<dbReference type="Proteomes" id="UP000234335">
    <property type="component" value="Unassembled WGS sequence"/>
</dbReference>
<dbReference type="AlphaFoldDB" id="A0A2I1MAW0"/>
<evidence type="ECO:0000256" key="5">
    <source>
        <dbReference type="ARBA" id="ARBA00016895"/>
    </source>
</evidence>
<evidence type="ECO:0000256" key="2">
    <source>
        <dbReference type="ARBA" id="ARBA00004691"/>
    </source>
</evidence>
<protein>
    <recommendedName>
        <fullName evidence="5 17">Epoxyqueuosine reductase QueH</fullName>
        <ecNumber evidence="4 17">1.17.99.6</ecNumber>
    </recommendedName>
    <alternativeName>
        <fullName evidence="15 17">Queuosine biosynthesis protein QueH</fullName>
    </alternativeName>
</protein>
<comment type="caution">
    <text evidence="18">The sequence shown here is derived from an EMBL/GenBank/DDBJ whole genome shotgun (WGS) entry which is preliminary data.</text>
</comment>
<dbReference type="EMBL" id="PKGS01000001">
    <property type="protein sequence ID" value="PKZ17209.1"/>
    <property type="molecule type" value="Genomic_DNA"/>
</dbReference>
<feature type="binding site" evidence="17">
    <location>
        <position position="31"/>
    </location>
    <ligand>
        <name>[4Fe-4S] cluster</name>
        <dbReference type="ChEBI" id="CHEBI:49883"/>
    </ligand>
</feature>
<evidence type="ECO:0000256" key="6">
    <source>
        <dbReference type="ARBA" id="ARBA00022485"/>
    </source>
</evidence>
<evidence type="ECO:0000313" key="18">
    <source>
        <dbReference type="EMBL" id="PKZ17209.1"/>
    </source>
</evidence>
<evidence type="ECO:0000256" key="9">
    <source>
        <dbReference type="ARBA" id="ARBA00022785"/>
    </source>
</evidence>
<keyword evidence="13 17" id="KW-1015">Disulfide bond</keyword>
<evidence type="ECO:0000256" key="1">
    <source>
        <dbReference type="ARBA" id="ARBA00002268"/>
    </source>
</evidence>
<evidence type="ECO:0000256" key="3">
    <source>
        <dbReference type="ARBA" id="ARBA00008207"/>
    </source>
</evidence>
<evidence type="ECO:0000256" key="10">
    <source>
        <dbReference type="ARBA" id="ARBA00023002"/>
    </source>
</evidence>
<keyword evidence="14 17" id="KW-0676">Redox-active center</keyword>
<evidence type="ECO:0000256" key="11">
    <source>
        <dbReference type="ARBA" id="ARBA00023004"/>
    </source>
</evidence>
<dbReference type="RefSeq" id="WP_101539378.1">
    <property type="nucleotide sequence ID" value="NZ_PKGS01000001.1"/>
</dbReference>
<dbReference type="GO" id="GO:0046872">
    <property type="term" value="F:metal ion binding"/>
    <property type="evidence" value="ECO:0007669"/>
    <property type="project" value="UniProtKB-KW"/>
</dbReference>
<dbReference type="Pfam" id="PF02677">
    <property type="entry name" value="QueH"/>
    <property type="match status" value="1"/>
</dbReference>
<dbReference type="PANTHER" id="PTHR36701">
    <property type="entry name" value="EPOXYQUEUOSINE REDUCTASE QUEH"/>
    <property type="match status" value="1"/>
</dbReference>
<evidence type="ECO:0000313" key="19">
    <source>
        <dbReference type="Proteomes" id="UP000234335"/>
    </source>
</evidence>
<accession>A0A2I1MAW0</accession>
<evidence type="ECO:0000256" key="7">
    <source>
        <dbReference type="ARBA" id="ARBA00022694"/>
    </source>
</evidence>
<organism evidence="18 19">
    <name type="scientific">Anaerococcus octavius</name>
    <dbReference type="NCBI Taxonomy" id="54007"/>
    <lineage>
        <taxon>Bacteria</taxon>
        <taxon>Bacillati</taxon>
        <taxon>Bacillota</taxon>
        <taxon>Tissierellia</taxon>
        <taxon>Tissierellales</taxon>
        <taxon>Peptoniphilaceae</taxon>
        <taxon>Anaerococcus</taxon>
    </lineage>
</organism>
<keyword evidence="12 17" id="KW-0411">Iron-sulfur</keyword>
<keyword evidence="8 17" id="KW-0479">Metal-binding</keyword>
<name>A0A2I1MAW0_9FIRM</name>
<evidence type="ECO:0000256" key="16">
    <source>
        <dbReference type="ARBA" id="ARBA00047415"/>
    </source>
</evidence>
<comment type="catalytic activity">
    <reaction evidence="16 17">
        <text>epoxyqueuosine(34) in tRNA + AH2 = queuosine(34) in tRNA + A + H2O</text>
        <dbReference type="Rhea" id="RHEA:32159"/>
        <dbReference type="Rhea" id="RHEA-COMP:18571"/>
        <dbReference type="Rhea" id="RHEA-COMP:18582"/>
        <dbReference type="ChEBI" id="CHEBI:13193"/>
        <dbReference type="ChEBI" id="CHEBI:15377"/>
        <dbReference type="ChEBI" id="CHEBI:17499"/>
        <dbReference type="ChEBI" id="CHEBI:194431"/>
        <dbReference type="ChEBI" id="CHEBI:194443"/>
        <dbReference type="EC" id="1.17.99.6"/>
    </reaction>
</comment>
<gene>
    <name evidence="17" type="primary">queH</name>
    <name evidence="18" type="ORF">CYJ34_00440</name>
</gene>
<evidence type="ECO:0000256" key="17">
    <source>
        <dbReference type="HAMAP-Rule" id="MF_02089"/>
    </source>
</evidence>
<dbReference type="EC" id="1.17.99.6" evidence="4 17"/>